<reference evidence="2 3" key="1">
    <citation type="submission" date="2013-07" db="EMBL/GenBank/DDBJ databases">
        <title>Comparative Genomic and Metabolomic Analysis of Twelve Strains of Pseudoalteromonas luteoviolacea.</title>
        <authorList>
            <person name="Vynne N.G."/>
            <person name="Mansson M."/>
            <person name="Gram L."/>
        </authorList>
    </citation>
    <scope>NUCLEOTIDE SEQUENCE [LARGE SCALE GENOMIC DNA]</scope>
    <source>
        <strain evidence="2 3">NCIMB 1942</strain>
    </source>
</reference>
<dbReference type="EMBL" id="AUXT01000124">
    <property type="protein sequence ID" value="KZN50226.1"/>
    <property type="molecule type" value="Genomic_DNA"/>
</dbReference>
<feature type="transmembrane region" description="Helical" evidence="1">
    <location>
        <begin position="135"/>
        <end position="153"/>
    </location>
</feature>
<keyword evidence="1" id="KW-0812">Transmembrane</keyword>
<feature type="transmembrane region" description="Helical" evidence="1">
    <location>
        <begin position="340"/>
        <end position="357"/>
    </location>
</feature>
<dbReference type="RefSeq" id="WP_063376358.1">
    <property type="nucleotide sequence ID" value="NZ_AUXT01000124.1"/>
</dbReference>
<dbReference type="Proteomes" id="UP000076587">
    <property type="component" value="Unassembled WGS sequence"/>
</dbReference>
<keyword evidence="1" id="KW-0472">Membrane</keyword>
<sequence length="358" mass="40834">MLHYYQYRLRAFKVELQELRKQLEQFTLLVSAMFFIYLPSLVMAIFFGLGKLVESDSVRLTLEVSFGFLLMQSLLIETVKSAILDSARRTFHHTLLSNRVHKFIADNSLLLMCHLLFIAAFIMAASMGWAKLLQAPQLLLFMASQFILAVVQLYRPHATILTLCVALGLVFVCNSVAMYFISVLTVMTVGAFINPRLIDFKVRAISANGFWLQLVIEKPWMILWRLGMSTLTYWCTQIIVTERPDLADYYSLMALLFNLLWWSSLLLETNKQIAIHRGFWQSLAMLEVMQRSQNLVVMLCTTVAWLIGVALFGVSVFGLIILLVTPLMMLTIVKRPKSLALVWATLVIAIMLSKVLFG</sequence>
<evidence type="ECO:0000313" key="2">
    <source>
        <dbReference type="EMBL" id="KZN50226.1"/>
    </source>
</evidence>
<dbReference type="AlphaFoldDB" id="A0A161Y4N0"/>
<organism evidence="2 3">
    <name type="scientific">Pseudoalteromonas luteoviolacea NCIMB 1942</name>
    <dbReference type="NCBI Taxonomy" id="1365253"/>
    <lineage>
        <taxon>Bacteria</taxon>
        <taxon>Pseudomonadati</taxon>
        <taxon>Pseudomonadota</taxon>
        <taxon>Gammaproteobacteria</taxon>
        <taxon>Alteromonadales</taxon>
        <taxon>Pseudoalteromonadaceae</taxon>
        <taxon>Pseudoalteromonas</taxon>
    </lineage>
</organism>
<proteinExistence type="predicted"/>
<keyword evidence="1" id="KW-1133">Transmembrane helix</keyword>
<evidence type="ECO:0000313" key="3">
    <source>
        <dbReference type="Proteomes" id="UP000076587"/>
    </source>
</evidence>
<gene>
    <name evidence="2" type="ORF">N482_06595</name>
</gene>
<feature type="transmembrane region" description="Helical" evidence="1">
    <location>
        <begin position="26"/>
        <end position="48"/>
    </location>
</feature>
<feature type="transmembrane region" description="Helical" evidence="1">
    <location>
        <begin position="109"/>
        <end position="129"/>
    </location>
</feature>
<feature type="transmembrane region" description="Helical" evidence="1">
    <location>
        <begin position="295"/>
        <end position="328"/>
    </location>
</feature>
<dbReference type="InterPro" id="IPR045614">
    <property type="entry name" value="DUF6136"/>
</dbReference>
<feature type="transmembrane region" description="Helical" evidence="1">
    <location>
        <begin position="249"/>
        <end position="267"/>
    </location>
</feature>
<feature type="transmembrane region" description="Helical" evidence="1">
    <location>
        <begin position="160"/>
        <end position="193"/>
    </location>
</feature>
<accession>A0A161Y4N0</accession>
<dbReference type="OrthoDB" id="6284252at2"/>
<name>A0A161Y4N0_9GAMM</name>
<protein>
    <submittedName>
        <fullName evidence="2">Uncharacterized protein</fullName>
    </submittedName>
</protein>
<evidence type="ECO:0000256" key="1">
    <source>
        <dbReference type="SAM" id="Phobius"/>
    </source>
</evidence>
<dbReference type="Pfam" id="PF19632">
    <property type="entry name" value="DUF6136"/>
    <property type="match status" value="1"/>
</dbReference>
<feature type="transmembrane region" description="Helical" evidence="1">
    <location>
        <begin position="60"/>
        <end position="79"/>
    </location>
</feature>
<comment type="caution">
    <text evidence="2">The sequence shown here is derived from an EMBL/GenBank/DDBJ whole genome shotgun (WGS) entry which is preliminary data.</text>
</comment>
<dbReference type="PATRIC" id="fig|1365253.3.peg.1546"/>